<name>A0A504J9U1_9FLAO</name>
<dbReference type="CDD" id="cd10322">
    <property type="entry name" value="SLC5sbd"/>
    <property type="match status" value="1"/>
</dbReference>
<keyword evidence="9 12" id="KW-1133">Transmembrane helix</keyword>
<dbReference type="Pfam" id="PF00512">
    <property type="entry name" value="HisKA"/>
    <property type="match status" value="1"/>
</dbReference>
<dbReference type="FunFam" id="3.30.565.10:FF:000006">
    <property type="entry name" value="Sensor histidine kinase WalK"/>
    <property type="match status" value="1"/>
</dbReference>
<dbReference type="InterPro" id="IPR001734">
    <property type="entry name" value="Na/solute_symporter"/>
</dbReference>
<dbReference type="InterPro" id="IPR050736">
    <property type="entry name" value="Sensor_HK_Regulatory"/>
</dbReference>
<dbReference type="InterPro" id="IPR003661">
    <property type="entry name" value="HisK_dim/P_dom"/>
</dbReference>
<dbReference type="SMART" id="SM00388">
    <property type="entry name" value="HisKA"/>
    <property type="match status" value="1"/>
</dbReference>
<dbReference type="InterPro" id="IPR005467">
    <property type="entry name" value="His_kinase_dom"/>
</dbReference>
<dbReference type="PROSITE" id="PS50109">
    <property type="entry name" value="HIS_KIN"/>
    <property type="match status" value="1"/>
</dbReference>
<protein>
    <recommendedName>
        <fullName evidence="4">histidine kinase</fullName>
        <ecNumber evidence="4">2.7.13.3</ecNumber>
    </recommendedName>
</protein>
<keyword evidence="15" id="KW-1185">Reference proteome</keyword>
<keyword evidence="11 12" id="KW-0472">Membrane</keyword>
<dbReference type="PANTHER" id="PTHR43711:SF1">
    <property type="entry name" value="HISTIDINE KINASE 1"/>
    <property type="match status" value="1"/>
</dbReference>
<evidence type="ECO:0000313" key="14">
    <source>
        <dbReference type="EMBL" id="TPN82981.1"/>
    </source>
</evidence>
<evidence type="ECO:0000256" key="3">
    <source>
        <dbReference type="ARBA" id="ARBA00006434"/>
    </source>
</evidence>
<feature type="transmembrane region" description="Helical" evidence="12">
    <location>
        <begin position="502"/>
        <end position="521"/>
    </location>
</feature>
<dbReference type="SUPFAM" id="SSF47384">
    <property type="entry name" value="Homodimeric domain of signal transducing histidine kinase"/>
    <property type="match status" value="1"/>
</dbReference>
<evidence type="ECO:0000256" key="7">
    <source>
        <dbReference type="ARBA" id="ARBA00022692"/>
    </source>
</evidence>
<dbReference type="SMART" id="SM00387">
    <property type="entry name" value="HATPase_c"/>
    <property type="match status" value="1"/>
</dbReference>
<feature type="transmembrane region" description="Helical" evidence="12">
    <location>
        <begin position="441"/>
        <end position="463"/>
    </location>
</feature>
<feature type="transmembrane region" description="Helical" evidence="12">
    <location>
        <begin position="415"/>
        <end position="434"/>
    </location>
</feature>
<evidence type="ECO:0000256" key="1">
    <source>
        <dbReference type="ARBA" id="ARBA00000085"/>
    </source>
</evidence>
<evidence type="ECO:0000256" key="4">
    <source>
        <dbReference type="ARBA" id="ARBA00012438"/>
    </source>
</evidence>
<feature type="transmembrane region" description="Helical" evidence="12">
    <location>
        <begin position="284"/>
        <end position="309"/>
    </location>
</feature>
<comment type="subcellular location">
    <subcellularLocation>
        <location evidence="2">Membrane</location>
        <topology evidence="2">Multi-pass membrane protein</topology>
    </subcellularLocation>
</comment>
<evidence type="ECO:0000256" key="2">
    <source>
        <dbReference type="ARBA" id="ARBA00004141"/>
    </source>
</evidence>
<keyword evidence="10" id="KW-0902">Two-component regulatory system</keyword>
<feature type="transmembrane region" description="Helical" evidence="12">
    <location>
        <begin position="38"/>
        <end position="55"/>
    </location>
</feature>
<evidence type="ECO:0000313" key="15">
    <source>
        <dbReference type="Proteomes" id="UP000315540"/>
    </source>
</evidence>
<evidence type="ECO:0000256" key="9">
    <source>
        <dbReference type="ARBA" id="ARBA00022989"/>
    </source>
</evidence>
<dbReference type="SUPFAM" id="SSF55874">
    <property type="entry name" value="ATPase domain of HSP90 chaperone/DNA topoisomerase II/histidine kinase"/>
    <property type="match status" value="1"/>
</dbReference>
<sequence>MISLWLIILICVVYLGVLFWVAYYGDKKSAKKSIVNNYFVYALSLTTYFTAWSFYGNVGKVATSGISFITTYIGPVVLSPLWIMLFKKIIRVCKREKISSISDFIATRYGKDKFLGNLMTIMIFIFIIPYISIQLKAISTSFHILIDASDQNVISNKIPLIIAIIMSIFVILFGTRNTRSEQVNEGMVSVIAFEAIFKLIAFIIVGVYVTYFIFNGFGDIFSQAAEKDILGPVVNIQDSLEGGYWDWFSLIILSFFVFMLLPRQFHLIALENKNEEHVEKASRIFPLYLLAITLFVVPIAIAGNLYFAGTGFNADSYVLRFPIERGNNILATLVFLGGFSAATGMIIVETIAISKMLSDHIFIPLLLDNLKVFSTTKLQQTIAFCKKISIPIVLLSAYAYTVVIGEDYPLVETGLISFVGIVQLAPSFFGGLFWKKANRTGTILGIVAGFCIWFYTLLFPAFIQSGLIQNTSIISDGLFNIALLKPYALFGLDNLNNISHGFFWSITFNVFLYITGSLFTIPKGIEIQQANKYIDIKDPNEYRFRNRYKKVYFYQLYELIIKFIGSEETNIYIDQYEKEYQKKYNSKDILEIHFVDYMENILSDYIGNISARIAISKLLNEEPLNRKELIEILEETKDAITHSKALTIKSNELERIQKTLLESNEKLKEIDQIKDEFILTISHELRTPITSIRLLSEMLYNEPESYMDKKDVFLKTIIQESERLSDLIDDTLLQEKLELGQLKWEYDHYPIHELITNAVNAVLPISKDSGITVLNNIQNDNHTIVYADRKHLERVFINILVNAIKFNDPEKELQKIEVSLIKDQNSITICIEDNGIGIAKENHKKIFNTFVQVQNKRQKIKPKGSGLGLSIAKKIVEHHNGVLNVDSKIDRYTKFLITLPLKLSDNGY</sequence>
<reference evidence="14 15" key="1">
    <citation type="submission" date="2019-06" db="EMBL/GenBank/DDBJ databases">
        <authorList>
            <person name="Meng X."/>
        </authorList>
    </citation>
    <scope>NUCLEOTIDE SEQUENCE [LARGE SCALE GENOMIC DNA]</scope>
    <source>
        <strain evidence="14 15">M625</strain>
    </source>
</reference>
<dbReference type="CDD" id="cd00082">
    <property type="entry name" value="HisKA"/>
    <property type="match status" value="1"/>
</dbReference>
<comment type="caution">
    <text evidence="14">The sequence shown here is derived from an EMBL/GenBank/DDBJ whole genome shotgun (WGS) entry which is preliminary data.</text>
</comment>
<dbReference type="PROSITE" id="PS50283">
    <property type="entry name" value="NA_SOLUT_SYMP_3"/>
    <property type="match status" value="1"/>
</dbReference>
<dbReference type="RefSeq" id="WP_140596517.1">
    <property type="nucleotide sequence ID" value="NZ_VFWZ01000008.1"/>
</dbReference>
<organism evidence="14 15">
    <name type="scientific">Aquimarina algicola</name>
    <dbReference type="NCBI Taxonomy" id="2589995"/>
    <lineage>
        <taxon>Bacteria</taxon>
        <taxon>Pseudomonadati</taxon>
        <taxon>Bacteroidota</taxon>
        <taxon>Flavobacteriia</taxon>
        <taxon>Flavobacteriales</taxon>
        <taxon>Flavobacteriaceae</taxon>
        <taxon>Aquimarina</taxon>
    </lineage>
</organism>
<evidence type="ECO:0000259" key="13">
    <source>
        <dbReference type="PROSITE" id="PS50109"/>
    </source>
</evidence>
<evidence type="ECO:0000256" key="10">
    <source>
        <dbReference type="ARBA" id="ARBA00023012"/>
    </source>
</evidence>
<evidence type="ECO:0000256" key="12">
    <source>
        <dbReference type="SAM" id="Phobius"/>
    </source>
</evidence>
<feature type="transmembrane region" description="Helical" evidence="12">
    <location>
        <begin position="153"/>
        <end position="174"/>
    </location>
</feature>
<keyword evidence="6" id="KW-0808">Transferase</keyword>
<dbReference type="PANTHER" id="PTHR43711">
    <property type="entry name" value="TWO-COMPONENT HISTIDINE KINASE"/>
    <property type="match status" value="1"/>
</dbReference>
<keyword evidence="5" id="KW-0597">Phosphoprotein</keyword>
<accession>A0A504J9U1</accession>
<dbReference type="Gene3D" id="1.20.1730.10">
    <property type="entry name" value="Sodium/glucose cotransporter"/>
    <property type="match status" value="1"/>
</dbReference>
<dbReference type="InterPro" id="IPR038377">
    <property type="entry name" value="Na/Glc_symporter_sf"/>
</dbReference>
<dbReference type="InterPro" id="IPR036097">
    <property type="entry name" value="HisK_dim/P_sf"/>
</dbReference>
<comment type="catalytic activity">
    <reaction evidence="1">
        <text>ATP + protein L-histidine = ADP + protein N-phospho-L-histidine.</text>
        <dbReference type="EC" id="2.7.13.3"/>
    </reaction>
</comment>
<feature type="transmembrane region" description="Helical" evidence="12">
    <location>
        <begin position="6"/>
        <end position="26"/>
    </location>
</feature>
<dbReference type="Proteomes" id="UP000315540">
    <property type="component" value="Unassembled WGS sequence"/>
</dbReference>
<keyword evidence="8" id="KW-0418">Kinase</keyword>
<evidence type="ECO:0000256" key="8">
    <source>
        <dbReference type="ARBA" id="ARBA00022777"/>
    </source>
</evidence>
<feature type="transmembrane region" description="Helical" evidence="12">
    <location>
        <begin position="384"/>
        <end position="403"/>
    </location>
</feature>
<feature type="transmembrane region" description="Helical" evidence="12">
    <location>
        <begin position="244"/>
        <end position="263"/>
    </location>
</feature>
<dbReference type="AlphaFoldDB" id="A0A504J9U1"/>
<dbReference type="PRINTS" id="PR00344">
    <property type="entry name" value="BCTRLSENSOR"/>
</dbReference>
<dbReference type="Gene3D" id="3.30.565.10">
    <property type="entry name" value="Histidine kinase-like ATPase, C-terminal domain"/>
    <property type="match status" value="1"/>
</dbReference>
<feature type="transmembrane region" description="Helical" evidence="12">
    <location>
        <begin position="61"/>
        <end position="85"/>
    </location>
</feature>
<dbReference type="EC" id="2.7.13.3" evidence="4"/>
<dbReference type="GO" id="GO:0022857">
    <property type="term" value="F:transmembrane transporter activity"/>
    <property type="evidence" value="ECO:0007669"/>
    <property type="project" value="InterPro"/>
</dbReference>
<keyword evidence="7 12" id="KW-0812">Transmembrane</keyword>
<dbReference type="Pfam" id="PF02518">
    <property type="entry name" value="HATPase_c"/>
    <property type="match status" value="1"/>
</dbReference>
<dbReference type="EMBL" id="VFWZ01000008">
    <property type="protein sequence ID" value="TPN82981.1"/>
    <property type="molecule type" value="Genomic_DNA"/>
</dbReference>
<dbReference type="GO" id="GO:0016020">
    <property type="term" value="C:membrane"/>
    <property type="evidence" value="ECO:0007669"/>
    <property type="project" value="UniProtKB-SubCell"/>
</dbReference>
<feature type="transmembrane region" description="Helical" evidence="12">
    <location>
        <begin position="195"/>
        <end position="214"/>
    </location>
</feature>
<dbReference type="Gene3D" id="1.10.287.130">
    <property type="match status" value="1"/>
</dbReference>
<feature type="transmembrane region" description="Helical" evidence="12">
    <location>
        <begin position="329"/>
        <end position="348"/>
    </location>
</feature>
<evidence type="ECO:0000256" key="6">
    <source>
        <dbReference type="ARBA" id="ARBA00022679"/>
    </source>
</evidence>
<dbReference type="GO" id="GO:0000155">
    <property type="term" value="F:phosphorelay sensor kinase activity"/>
    <property type="evidence" value="ECO:0007669"/>
    <property type="project" value="InterPro"/>
</dbReference>
<gene>
    <name evidence="14" type="ORF">FHK87_21380</name>
</gene>
<dbReference type="InterPro" id="IPR003594">
    <property type="entry name" value="HATPase_dom"/>
</dbReference>
<dbReference type="OrthoDB" id="9781208at2"/>
<evidence type="ECO:0000256" key="11">
    <source>
        <dbReference type="ARBA" id="ARBA00023136"/>
    </source>
</evidence>
<dbReference type="InterPro" id="IPR004358">
    <property type="entry name" value="Sig_transdc_His_kin-like_C"/>
</dbReference>
<comment type="similarity">
    <text evidence="3">Belongs to the sodium:solute symporter (SSF) (TC 2.A.21) family.</text>
</comment>
<proteinExistence type="inferred from homology"/>
<evidence type="ECO:0000256" key="5">
    <source>
        <dbReference type="ARBA" id="ARBA00022553"/>
    </source>
</evidence>
<dbReference type="InterPro" id="IPR036890">
    <property type="entry name" value="HATPase_C_sf"/>
</dbReference>
<feature type="transmembrane region" description="Helical" evidence="12">
    <location>
        <begin position="114"/>
        <end position="133"/>
    </location>
</feature>
<feature type="domain" description="Histidine kinase" evidence="13">
    <location>
        <begin position="680"/>
        <end position="903"/>
    </location>
</feature>